<reference evidence="1" key="1">
    <citation type="submission" date="2020-12" db="EMBL/GenBank/DDBJ databases">
        <authorList>
            <person name="Hu Z."/>
        </authorList>
    </citation>
    <scope>NUCLEOTIDE SEQUENCE</scope>
</reference>
<proteinExistence type="predicted"/>
<organism evidence="1">
    <name type="scientific">Vibrio phage PH669</name>
    <dbReference type="NCBI Taxonomy" id="2800823"/>
    <lineage>
        <taxon>Viruses</taxon>
        <taxon>Duplodnaviria</taxon>
        <taxon>Heunggongvirae</taxon>
        <taxon>Uroviricota</taxon>
        <taxon>Caudoviricetes</taxon>
        <taxon>Queuovirinae</taxon>
    </lineage>
</organism>
<evidence type="ECO:0000313" key="1">
    <source>
        <dbReference type="EMBL" id="QQK88589.1"/>
    </source>
</evidence>
<sequence length="192" mass="21290">MPKLSSNAKVAAHATMQVLKTTEQNNGLLAPGLEGLSNGYLAGFTEGVMKETLKAAAIEKGRTGWWSEHVCTIDDLMNMRAKALADDDHASVINFTAMIMYREAAGECLPLKKIQYIHDPKFEGCDIVGNTEKYGHNTRLSPIKAMRVVRGQLILETEAGECYTPRYSIKEFRVQHEMLLDGIKANFGLELN</sequence>
<accession>A0A7T6ZMF7</accession>
<dbReference type="EMBL" id="MW423739">
    <property type="protein sequence ID" value="QQK88589.1"/>
    <property type="molecule type" value="Genomic_DNA"/>
</dbReference>
<protein>
    <submittedName>
        <fullName evidence="1">Uncharacterized protein</fullName>
    </submittedName>
</protein>
<name>A0A7T6ZMF7_9CAUD</name>